<sequence>MDPAALEKLKASLTLWRINESTLLVAYTSLIYYYATTFDEEVTRIWPQSNRKIGKIMYLLSRYSNIVAAVLSILTTLPTHTTMSPPACIRLFRAFVATSVVAVNIPEAIFWVCIFALLGGRRQYMIVMIAAYLAFFVPIQVMQGITYSKTKAFPPLPWEEEMGYMCSLDGLQMKPYSLIVPYINLARTIFVTILAIVTLFVRYRKQNSNRLIRIIQREGGMFYFCASVTGIFTGLAQIPGVLPDKYAVTSRIRKVVLPVFADRLLLYLQAVEDPGTRAEVSALIFGTVKDTKITEATSKVEEETELQQV</sequence>
<evidence type="ECO:0000259" key="2">
    <source>
        <dbReference type="Pfam" id="PF20151"/>
    </source>
</evidence>
<keyword evidence="1" id="KW-0812">Transmembrane</keyword>
<gene>
    <name evidence="3" type="ORF">DFP72DRAFT_926600</name>
</gene>
<organism evidence="3 4">
    <name type="scientific">Ephemerocybe angulata</name>
    <dbReference type="NCBI Taxonomy" id="980116"/>
    <lineage>
        <taxon>Eukaryota</taxon>
        <taxon>Fungi</taxon>
        <taxon>Dikarya</taxon>
        <taxon>Basidiomycota</taxon>
        <taxon>Agaricomycotina</taxon>
        <taxon>Agaricomycetes</taxon>
        <taxon>Agaricomycetidae</taxon>
        <taxon>Agaricales</taxon>
        <taxon>Agaricineae</taxon>
        <taxon>Psathyrellaceae</taxon>
        <taxon>Ephemerocybe</taxon>
    </lineage>
</organism>
<feature type="transmembrane region" description="Helical" evidence="1">
    <location>
        <begin position="15"/>
        <end position="35"/>
    </location>
</feature>
<dbReference type="Pfam" id="PF20151">
    <property type="entry name" value="DUF6533"/>
    <property type="match status" value="1"/>
</dbReference>
<feature type="transmembrane region" description="Helical" evidence="1">
    <location>
        <begin position="56"/>
        <end position="74"/>
    </location>
</feature>
<feature type="domain" description="DUF6533" evidence="2">
    <location>
        <begin position="23"/>
        <end position="64"/>
    </location>
</feature>
<feature type="transmembrane region" description="Helical" evidence="1">
    <location>
        <begin position="179"/>
        <end position="201"/>
    </location>
</feature>
<dbReference type="EMBL" id="JACGCI010000109">
    <property type="protein sequence ID" value="KAF6745153.1"/>
    <property type="molecule type" value="Genomic_DNA"/>
</dbReference>
<reference evidence="3 4" key="1">
    <citation type="submission" date="2020-07" db="EMBL/GenBank/DDBJ databases">
        <title>Comparative genomics of pyrophilous fungi reveals a link between fire events and developmental genes.</title>
        <authorList>
            <consortium name="DOE Joint Genome Institute"/>
            <person name="Steindorff A.S."/>
            <person name="Carver A."/>
            <person name="Calhoun S."/>
            <person name="Stillman K."/>
            <person name="Liu H."/>
            <person name="Lipzen A."/>
            <person name="Pangilinan J."/>
            <person name="Labutti K."/>
            <person name="Bruns T.D."/>
            <person name="Grigoriev I.V."/>
        </authorList>
    </citation>
    <scope>NUCLEOTIDE SEQUENCE [LARGE SCALE GENOMIC DNA]</scope>
    <source>
        <strain evidence="3 4">CBS 144469</strain>
    </source>
</reference>
<keyword evidence="1" id="KW-1133">Transmembrane helix</keyword>
<keyword evidence="1" id="KW-0472">Membrane</keyword>
<evidence type="ECO:0000313" key="3">
    <source>
        <dbReference type="EMBL" id="KAF6745153.1"/>
    </source>
</evidence>
<feature type="transmembrane region" description="Helical" evidence="1">
    <location>
        <begin position="94"/>
        <end position="118"/>
    </location>
</feature>
<proteinExistence type="predicted"/>
<dbReference type="AlphaFoldDB" id="A0A8H6HDU9"/>
<dbReference type="Proteomes" id="UP000521943">
    <property type="component" value="Unassembled WGS sequence"/>
</dbReference>
<name>A0A8H6HDU9_9AGAR</name>
<evidence type="ECO:0000256" key="1">
    <source>
        <dbReference type="SAM" id="Phobius"/>
    </source>
</evidence>
<dbReference type="OrthoDB" id="3035007at2759"/>
<dbReference type="InterPro" id="IPR045340">
    <property type="entry name" value="DUF6533"/>
</dbReference>
<feature type="transmembrane region" description="Helical" evidence="1">
    <location>
        <begin position="221"/>
        <end position="242"/>
    </location>
</feature>
<protein>
    <recommendedName>
        <fullName evidence="2">DUF6533 domain-containing protein</fullName>
    </recommendedName>
</protein>
<accession>A0A8H6HDU9</accession>
<keyword evidence="4" id="KW-1185">Reference proteome</keyword>
<feature type="transmembrane region" description="Helical" evidence="1">
    <location>
        <begin position="125"/>
        <end position="145"/>
    </location>
</feature>
<comment type="caution">
    <text evidence="3">The sequence shown here is derived from an EMBL/GenBank/DDBJ whole genome shotgun (WGS) entry which is preliminary data.</text>
</comment>
<evidence type="ECO:0000313" key="4">
    <source>
        <dbReference type="Proteomes" id="UP000521943"/>
    </source>
</evidence>